<dbReference type="PANTHER" id="PTHR30273">
    <property type="entry name" value="PERIPLASMIC SIGNAL SENSOR AND SIGMA FACTOR ACTIVATOR FECR-RELATED"/>
    <property type="match status" value="1"/>
</dbReference>
<dbReference type="RefSeq" id="WP_202105166.1">
    <property type="nucleotide sequence ID" value="NZ_JAERTY010000017.1"/>
</dbReference>
<keyword evidence="4" id="KW-1185">Reference proteome</keyword>
<dbReference type="Gene3D" id="3.55.50.30">
    <property type="match status" value="1"/>
</dbReference>
<dbReference type="EMBL" id="JAERTY010000017">
    <property type="protein sequence ID" value="MBL1411452.1"/>
    <property type="molecule type" value="Genomic_DNA"/>
</dbReference>
<dbReference type="InterPro" id="IPR032508">
    <property type="entry name" value="FecR_C"/>
</dbReference>
<gene>
    <name evidence="3" type="ORF">JKG61_22025</name>
</gene>
<accession>A0ABS1R9R4</accession>
<evidence type="ECO:0000259" key="1">
    <source>
        <dbReference type="Pfam" id="PF04773"/>
    </source>
</evidence>
<dbReference type="Pfam" id="PF04773">
    <property type="entry name" value="FecR"/>
    <property type="match status" value="1"/>
</dbReference>
<proteinExistence type="predicted"/>
<dbReference type="PANTHER" id="PTHR30273:SF2">
    <property type="entry name" value="PROTEIN FECR"/>
    <property type="match status" value="1"/>
</dbReference>
<comment type="caution">
    <text evidence="3">The sequence shown here is derived from an EMBL/GenBank/DDBJ whole genome shotgun (WGS) entry which is preliminary data.</text>
</comment>
<organism evidence="3 4">
    <name type="scientific">Sphingobacterium faecale</name>
    <dbReference type="NCBI Taxonomy" id="2803775"/>
    <lineage>
        <taxon>Bacteria</taxon>
        <taxon>Pseudomonadati</taxon>
        <taxon>Bacteroidota</taxon>
        <taxon>Sphingobacteriia</taxon>
        <taxon>Sphingobacteriales</taxon>
        <taxon>Sphingobacteriaceae</taxon>
        <taxon>Sphingobacterium</taxon>
    </lineage>
</organism>
<protein>
    <submittedName>
        <fullName evidence="3">DUF4974 domain-containing protein</fullName>
    </submittedName>
</protein>
<dbReference type="Gene3D" id="2.60.120.1440">
    <property type="match status" value="1"/>
</dbReference>
<feature type="domain" description="FecR protein" evidence="1">
    <location>
        <begin position="162"/>
        <end position="260"/>
    </location>
</feature>
<dbReference type="InterPro" id="IPR012373">
    <property type="entry name" value="Ferrdict_sens_TM"/>
</dbReference>
<evidence type="ECO:0000313" key="4">
    <source>
        <dbReference type="Proteomes" id="UP000625283"/>
    </source>
</evidence>
<evidence type="ECO:0000313" key="3">
    <source>
        <dbReference type="EMBL" id="MBL1411452.1"/>
    </source>
</evidence>
<name>A0ABS1R9R4_9SPHI</name>
<dbReference type="Proteomes" id="UP000625283">
    <property type="component" value="Unassembled WGS sequence"/>
</dbReference>
<dbReference type="InterPro" id="IPR006860">
    <property type="entry name" value="FecR"/>
</dbReference>
<evidence type="ECO:0000259" key="2">
    <source>
        <dbReference type="Pfam" id="PF16344"/>
    </source>
</evidence>
<reference evidence="3 4" key="1">
    <citation type="submission" date="2021-01" db="EMBL/GenBank/DDBJ databases">
        <title>C459-1 draft genome sequence.</title>
        <authorList>
            <person name="Zhang X.-F."/>
        </authorList>
    </citation>
    <scope>NUCLEOTIDE SEQUENCE [LARGE SCALE GENOMIC DNA]</scope>
    <source>
        <strain evidence="4">C459-1</strain>
    </source>
</reference>
<sequence>MDRIAFQELVEKYQQGTCTPEEEIQLLSWYNVYMKSQPSGTVPEGYHAIKQQTWLKIQSELTTKKAKNIGLYPRLARCAAAAILLLSLTFAYVRFFQTTPQPVYTESDFLPGGKRATLQLASGERITLDETQGVILINEDGISYNGDHSAIAQLKDVQQLKLQTPKGGTYRVILPDGSQVWLNANTTLYYPSQFSDSIRSVELEGEAYFAIAKAERKGAKIPFIVKSKGQLVEVLGTEFNISAYPEDQENRTSLVEGSIRLSLPQNRNLSRENSMLLRPGEQAVNSNGTLHKTQVELARFTSWKDGIFYFRDADIDEVAKQLERWYDVEVVYQGAKTKKQFTGEIPRDSNASEILTMLEFFGLQYHIEGRRIILSNNQNQE</sequence>
<dbReference type="Pfam" id="PF16344">
    <property type="entry name" value="FecR_C"/>
    <property type="match status" value="1"/>
</dbReference>
<feature type="domain" description="Protein FecR C-terminal" evidence="2">
    <location>
        <begin position="308"/>
        <end position="374"/>
    </location>
</feature>
<dbReference type="PIRSF" id="PIRSF018266">
    <property type="entry name" value="FecR"/>
    <property type="match status" value="1"/>
</dbReference>